<accession>A0A1H8H875</accession>
<dbReference type="Gene3D" id="2.60.120.10">
    <property type="entry name" value="Jelly Rolls"/>
    <property type="match status" value="1"/>
</dbReference>
<sequence length="204" mass="23270">MTNEIDYTSPDIQFFYDMNDSPLFVQNEQNLINIVGKKQLNSLEGSSLLDIFLSDGHVVEPHYHQNAAELVYAINGKALVALLNPFTKQWLTYTITPGQVTNVPRGWWHYEVALEDDTHLLAIFDAPNPEVILGSDLLALTPADIISQTYCINQEQWEETVEPVQPGTYIGPSEDCKQEMRHQPPQAPWIPYYYPSVPYPFYHG</sequence>
<keyword evidence="3" id="KW-1185">Reference proteome</keyword>
<reference evidence="2 3" key="1">
    <citation type="submission" date="2016-10" db="EMBL/GenBank/DDBJ databases">
        <authorList>
            <person name="de Groot N.N."/>
        </authorList>
    </citation>
    <scope>NUCLEOTIDE SEQUENCE [LARGE SCALE GENOMIC DNA]</scope>
    <source>
        <strain evidence="2 3">CGMCC 1.10434</strain>
    </source>
</reference>
<organism evidence="2 3">
    <name type="scientific">Amphibacillus marinus</name>
    <dbReference type="NCBI Taxonomy" id="872970"/>
    <lineage>
        <taxon>Bacteria</taxon>
        <taxon>Bacillati</taxon>
        <taxon>Bacillota</taxon>
        <taxon>Bacilli</taxon>
        <taxon>Bacillales</taxon>
        <taxon>Bacillaceae</taxon>
        <taxon>Amphibacillus</taxon>
    </lineage>
</organism>
<dbReference type="RefSeq" id="WP_091493922.1">
    <property type="nucleotide sequence ID" value="NZ_FODJ01000001.1"/>
</dbReference>
<proteinExistence type="predicted"/>
<dbReference type="InterPro" id="IPR014710">
    <property type="entry name" value="RmlC-like_jellyroll"/>
</dbReference>
<name>A0A1H8H875_9BACI</name>
<evidence type="ECO:0000259" key="1">
    <source>
        <dbReference type="SMART" id="SM00835"/>
    </source>
</evidence>
<dbReference type="EMBL" id="FODJ01000001">
    <property type="protein sequence ID" value="SEN52295.1"/>
    <property type="molecule type" value="Genomic_DNA"/>
</dbReference>
<dbReference type="CDD" id="cd20306">
    <property type="entry name" value="cupin_OxDC-like"/>
    <property type="match status" value="1"/>
</dbReference>
<dbReference type="AlphaFoldDB" id="A0A1H8H875"/>
<dbReference type="Proteomes" id="UP000199300">
    <property type="component" value="Unassembled WGS sequence"/>
</dbReference>
<dbReference type="InterPro" id="IPR006045">
    <property type="entry name" value="Cupin_1"/>
</dbReference>
<dbReference type="InterPro" id="IPR011051">
    <property type="entry name" value="RmlC_Cupin_sf"/>
</dbReference>
<evidence type="ECO:0000313" key="3">
    <source>
        <dbReference type="Proteomes" id="UP000199300"/>
    </source>
</evidence>
<feature type="domain" description="Cupin type-1" evidence="1">
    <location>
        <begin position="13"/>
        <end position="158"/>
    </location>
</feature>
<dbReference type="SMART" id="SM00835">
    <property type="entry name" value="Cupin_1"/>
    <property type="match status" value="1"/>
</dbReference>
<dbReference type="STRING" id="872970.SAMN04488134_101277"/>
<gene>
    <name evidence="2" type="ORF">SAMN04488134_101277</name>
</gene>
<dbReference type="SUPFAM" id="SSF51182">
    <property type="entry name" value="RmlC-like cupins"/>
    <property type="match status" value="1"/>
</dbReference>
<protein>
    <submittedName>
        <fullName evidence="2">Cupin</fullName>
    </submittedName>
</protein>
<evidence type="ECO:0000313" key="2">
    <source>
        <dbReference type="EMBL" id="SEN52295.1"/>
    </source>
</evidence>
<dbReference type="Pfam" id="PF00190">
    <property type="entry name" value="Cupin_1"/>
    <property type="match status" value="1"/>
</dbReference>
<dbReference type="OrthoDB" id="2739624at2"/>